<proteinExistence type="inferred from homology"/>
<dbReference type="NCBIfam" id="TIGR02435">
    <property type="entry name" value="CobG"/>
    <property type="match status" value="1"/>
</dbReference>
<dbReference type="PANTHER" id="PTHR32439:SF0">
    <property type="entry name" value="FERREDOXIN--NITRITE REDUCTASE, CHLOROPLASTIC"/>
    <property type="match status" value="1"/>
</dbReference>
<dbReference type="Gene3D" id="3.30.413.10">
    <property type="entry name" value="Sulfite Reductase Hemoprotein, domain 1"/>
    <property type="match status" value="2"/>
</dbReference>
<evidence type="ECO:0000256" key="3">
    <source>
        <dbReference type="ARBA" id="ARBA00022617"/>
    </source>
</evidence>
<dbReference type="GO" id="GO:0050311">
    <property type="term" value="F:sulfite reductase (ferredoxin) activity"/>
    <property type="evidence" value="ECO:0007669"/>
    <property type="project" value="UniProtKB-EC"/>
</dbReference>
<feature type="domain" description="Nitrite/sulphite reductase 4Fe-4S" evidence="9">
    <location>
        <begin position="194"/>
        <end position="347"/>
    </location>
</feature>
<evidence type="ECO:0000259" key="9">
    <source>
        <dbReference type="Pfam" id="PF01077"/>
    </source>
</evidence>
<sequence length="609" mass="65912">MSDSSQAGFSPEQQQYLQGFYAGCEAIRSSNGLPTFAATLGISSGSAPADNCPADARSAHSAAQDQALAAGKKLTPEEQAKRTKDPFQMWDEIAANASAGKFPKGTDIFLYKYHGLFFVAPAQDSFMCRLRFAGGMTNSHQLRGVADLAEQFGGGYVDATTRSNLQIREIKAEHALEIINGLIDLGIVSRGSGADNIRNITATPTAGIDPLELYDVRPLCREMHHYILQHPEMYGLPRKFNIAFDGGGTISALADTNDIGFFAVRVPDGRSQPAGVYFRLELGGITGHGDFARDAGVLLKAEQCIPVAAAILKVFLREGDRTDRKKARLKYVLERFGHAGFLAEVERLLLQPLVKMPVSDCEPRVVPNPLAHFGAHPQRQAGLNYVGVVFPVGRIQVDQLRGLAAIAQRYGSGTIRLTVWQNLLISDIPTANLPAVEEAIRQLGLTTSVTNVRAGLVACTGNAGCRFAASNTKLHAKQVAEYLEQRLELDQPVNIHLTGCHHSCAQHYIGDIGLLATKVSRGEEMVEGYHVFVGGGYGNNREIGRQIATSIPAAEIPPLLERLLLTFLGNRAGDEETFREWSRAQSIESLQTLTLQATSLEPQLVGANA</sequence>
<dbReference type="RefSeq" id="WP_145085192.1">
    <property type="nucleotide sequence ID" value="NZ_CP036274.1"/>
</dbReference>
<evidence type="ECO:0000256" key="2">
    <source>
        <dbReference type="ARBA" id="ARBA00022485"/>
    </source>
</evidence>
<feature type="domain" description="Nitrite/Sulfite reductase ferredoxin-like" evidence="10">
    <location>
        <begin position="376"/>
        <end position="442"/>
    </location>
</feature>
<dbReference type="Pfam" id="PF01077">
    <property type="entry name" value="NIR_SIR"/>
    <property type="match status" value="2"/>
</dbReference>
<organism evidence="11 12">
    <name type="scientific">Anatilimnocola aggregata</name>
    <dbReference type="NCBI Taxonomy" id="2528021"/>
    <lineage>
        <taxon>Bacteria</taxon>
        <taxon>Pseudomonadati</taxon>
        <taxon>Planctomycetota</taxon>
        <taxon>Planctomycetia</taxon>
        <taxon>Pirellulales</taxon>
        <taxon>Pirellulaceae</taxon>
        <taxon>Anatilimnocola</taxon>
    </lineage>
</organism>
<gene>
    <name evidence="11" type="primary">sir_1</name>
    <name evidence="11" type="ORF">ETAA8_08120</name>
</gene>
<feature type="compositionally biased region" description="Basic and acidic residues" evidence="8">
    <location>
        <begin position="74"/>
        <end position="85"/>
    </location>
</feature>
<evidence type="ECO:0000256" key="4">
    <source>
        <dbReference type="ARBA" id="ARBA00022723"/>
    </source>
</evidence>
<evidence type="ECO:0000313" key="12">
    <source>
        <dbReference type="Proteomes" id="UP000315017"/>
    </source>
</evidence>
<dbReference type="InterPro" id="IPR005117">
    <property type="entry name" value="NiRdtase/SiRdtase_haem-b_fer"/>
</dbReference>
<dbReference type="InterPro" id="IPR036136">
    <property type="entry name" value="Nit/Sulf_reduc_fer-like_dom_sf"/>
</dbReference>
<dbReference type="GO" id="GO:0046872">
    <property type="term" value="F:metal ion binding"/>
    <property type="evidence" value="ECO:0007669"/>
    <property type="project" value="UniProtKB-KW"/>
</dbReference>
<keyword evidence="2" id="KW-0004">4Fe-4S</keyword>
<dbReference type="Proteomes" id="UP000315017">
    <property type="component" value="Chromosome"/>
</dbReference>
<evidence type="ECO:0000259" key="10">
    <source>
        <dbReference type="Pfam" id="PF03460"/>
    </source>
</evidence>
<dbReference type="EC" id="1.8.7.1" evidence="11"/>
<keyword evidence="3" id="KW-0349">Heme</keyword>
<evidence type="ECO:0000256" key="7">
    <source>
        <dbReference type="ARBA" id="ARBA00023014"/>
    </source>
</evidence>
<keyword evidence="7" id="KW-0411">Iron-sulfur</keyword>
<feature type="domain" description="Nitrite/Sulfite reductase ferredoxin-like" evidence="10">
    <location>
        <begin position="124"/>
        <end position="182"/>
    </location>
</feature>
<accession>A0A517Y6I4</accession>
<keyword evidence="5 11" id="KW-0560">Oxidoreductase</keyword>
<dbReference type="Pfam" id="PF03460">
    <property type="entry name" value="NIR_SIR_ferr"/>
    <property type="match status" value="2"/>
</dbReference>
<evidence type="ECO:0000256" key="5">
    <source>
        <dbReference type="ARBA" id="ARBA00023002"/>
    </source>
</evidence>
<keyword evidence="4" id="KW-0479">Metal-binding</keyword>
<dbReference type="InterPro" id="IPR051329">
    <property type="entry name" value="NIR_SIR_4Fe-4S"/>
</dbReference>
<dbReference type="GO" id="GO:0020037">
    <property type="term" value="F:heme binding"/>
    <property type="evidence" value="ECO:0007669"/>
    <property type="project" value="InterPro"/>
</dbReference>
<name>A0A517Y6I4_9BACT</name>
<dbReference type="KEGG" id="aagg:ETAA8_08120"/>
<evidence type="ECO:0000313" key="11">
    <source>
        <dbReference type="EMBL" id="QDU25742.1"/>
    </source>
</evidence>
<dbReference type="PRINTS" id="PR00397">
    <property type="entry name" value="SIROHAEM"/>
</dbReference>
<dbReference type="InterPro" id="IPR045854">
    <property type="entry name" value="NO2/SO3_Rdtase_4Fe4S_sf"/>
</dbReference>
<dbReference type="GO" id="GO:0051539">
    <property type="term" value="F:4 iron, 4 sulfur cluster binding"/>
    <property type="evidence" value="ECO:0007669"/>
    <property type="project" value="UniProtKB-KW"/>
</dbReference>
<feature type="region of interest" description="Disordered" evidence="8">
    <location>
        <begin position="65"/>
        <end position="85"/>
    </location>
</feature>
<dbReference type="PANTHER" id="PTHR32439">
    <property type="entry name" value="FERREDOXIN--NITRITE REDUCTASE, CHLOROPLASTIC"/>
    <property type="match status" value="1"/>
</dbReference>
<dbReference type="InterPro" id="IPR006067">
    <property type="entry name" value="NO2/SO3_Rdtase_4Fe4S_dom"/>
</dbReference>
<evidence type="ECO:0000256" key="6">
    <source>
        <dbReference type="ARBA" id="ARBA00023004"/>
    </source>
</evidence>
<dbReference type="SUPFAM" id="SSF55124">
    <property type="entry name" value="Nitrite/Sulfite reductase N-terminal domain-like"/>
    <property type="match status" value="2"/>
</dbReference>
<evidence type="ECO:0000256" key="1">
    <source>
        <dbReference type="ARBA" id="ARBA00010429"/>
    </source>
</evidence>
<dbReference type="EMBL" id="CP036274">
    <property type="protein sequence ID" value="QDU25742.1"/>
    <property type="molecule type" value="Genomic_DNA"/>
</dbReference>
<dbReference type="InterPro" id="IPR006066">
    <property type="entry name" value="NO2/SO3_Rdtase_FeS/sirohaem_BS"/>
</dbReference>
<feature type="domain" description="Nitrite/sulphite reductase 4Fe-4S" evidence="9">
    <location>
        <begin position="456"/>
        <end position="573"/>
    </location>
</feature>
<evidence type="ECO:0000256" key="8">
    <source>
        <dbReference type="SAM" id="MobiDB-lite"/>
    </source>
</evidence>
<reference evidence="11 12" key="1">
    <citation type="submission" date="2019-02" db="EMBL/GenBank/DDBJ databases">
        <title>Deep-cultivation of Planctomycetes and their phenomic and genomic characterization uncovers novel biology.</title>
        <authorList>
            <person name="Wiegand S."/>
            <person name="Jogler M."/>
            <person name="Boedeker C."/>
            <person name="Pinto D."/>
            <person name="Vollmers J."/>
            <person name="Rivas-Marin E."/>
            <person name="Kohn T."/>
            <person name="Peeters S.H."/>
            <person name="Heuer A."/>
            <person name="Rast P."/>
            <person name="Oberbeckmann S."/>
            <person name="Bunk B."/>
            <person name="Jeske O."/>
            <person name="Meyerdierks A."/>
            <person name="Storesund J.E."/>
            <person name="Kallscheuer N."/>
            <person name="Luecker S."/>
            <person name="Lage O.M."/>
            <person name="Pohl T."/>
            <person name="Merkel B.J."/>
            <person name="Hornburger P."/>
            <person name="Mueller R.-W."/>
            <person name="Bruemmer F."/>
            <person name="Labrenz M."/>
            <person name="Spormann A.M."/>
            <person name="Op den Camp H."/>
            <person name="Overmann J."/>
            <person name="Amann R."/>
            <person name="Jetten M.S.M."/>
            <person name="Mascher T."/>
            <person name="Medema M.H."/>
            <person name="Devos D.P."/>
            <person name="Kaster A.-K."/>
            <person name="Ovreas L."/>
            <person name="Rohde M."/>
            <person name="Galperin M.Y."/>
            <person name="Jogler C."/>
        </authorList>
    </citation>
    <scope>NUCLEOTIDE SEQUENCE [LARGE SCALE GENOMIC DNA]</scope>
    <source>
        <strain evidence="11 12">ETA_A8</strain>
    </source>
</reference>
<keyword evidence="12" id="KW-1185">Reference proteome</keyword>
<dbReference type="NCBIfam" id="NF007126">
    <property type="entry name" value="PRK09567.1"/>
    <property type="match status" value="1"/>
</dbReference>
<dbReference type="OrthoDB" id="9803707at2"/>
<dbReference type="PROSITE" id="PS00365">
    <property type="entry name" value="NIR_SIR"/>
    <property type="match status" value="1"/>
</dbReference>
<protein>
    <submittedName>
        <fullName evidence="11">Sulfite reductase [ferredoxin]</fullName>
        <ecNumber evidence="11">1.8.7.1</ecNumber>
    </submittedName>
</protein>
<dbReference type="AlphaFoldDB" id="A0A517Y6I4"/>
<dbReference type="Gene3D" id="3.90.480.10">
    <property type="entry name" value="Sulfite Reductase Hemoprotein,Domain 2"/>
    <property type="match status" value="1"/>
</dbReference>
<dbReference type="SUPFAM" id="SSF56014">
    <property type="entry name" value="Nitrite and sulphite reductase 4Fe-4S domain-like"/>
    <property type="match status" value="2"/>
</dbReference>
<keyword evidence="6" id="KW-0408">Iron</keyword>
<comment type="similarity">
    <text evidence="1">Belongs to the nitrite and sulfite reductase 4Fe-4S domain family.</text>
</comment>
<dbReference type="InterPro" id="IPR012798">
    <property type="entry name" value="Cbl_synth_CobG-like"/>
</dbReference>